<gene>
    <name evidence="7" type="ORF">NEZAVI_LOCUS15806</name>
</gene>
<dbReference type="PRINTS" id="PR00821">
    <property type="entry name" value="TAGLIPASE"/>
</dbReference>
<dbReference type="GO" id="GO:0016042">
    <property type="term" value="P:lipid catabolic process"/>
    <property type="evidence" value="ECO:0007669"/>
    <property type="project" value="TreeGrafter"/>
</dbReference>
<dbReference type="OrthoDB" id="199913at2759"/>
<dbReference type="GO" id="GO:0005615">
    <property type="term" value="C:extracellular space"/>
    <property type="evidence" value="ECO:0007669"/>
    <property type="project" value="TreeGrafter"/>
</dbReference>
<evidence type="ECO:0000259" key="6">
    <source>
        <dbReference type="Pfam" id="PF00151"/>
    </source>
</evidence>
<dbReference type="InterPro" id="IPR013818">
    <property type="entry name" value="Lipase"/>
</dbReference>
<evidence type="ECO:0000256" key="2">
    <source>
        <dbReference type="ARBA" id="ARBA00010701"/>
    </source>
</evidence>
<feature type="chain" id="PRO_5040250941" description="Lipase domain-containing protein" evidence="5">
    <location>
        <begin position="24"/>
        <end position="321"/>
    </location>
</feature>
<accession>A0A9P0HTX7</accession>
<dbReference type="PANTHER" id="PTHR11610:SF151">
    <property type="entry name" value="PHOSPHOLIPASE A1 MEMBER A-LIKE PROTEIN"/>
    <property type="match status" value="1"/>
</dbReference>
<dbReference type="InterPro" id="IPR029058">
    <property type="entry name" value="AB_hydrolase_fold"/>
</dbReference>
<keyword evidence="5" id="KW-0732">Signal</keyword>
<keyword evidence="8" id="KW-1185">Reference proteome</keyword>
<organism evidence="7 8">
    <name type="scientific">Nezara viridula</name>
    <name type="common">Southern green stink bug</name>
    <name type="synonym">Cimex viridulus</name>
    <dbReference type="NCBI Taxonomy" id="85310"/>
    <lineage>
        <taxon>Eukaryota</taxon>
        <taxon>Metazoa</taxon>
        <taxon>Ecdysozoa</taxon>
        <taxon>Arthropoda</taxon>
        <taxon>Hexapoda</taxon>
        <taxon>Insecta</taxon>
        <taxon>Pterygota</taxon>
        <taxon>Neoptera</taxon>
        <taxon>Paraneoptera</taxon>
        <taxon>Hemiptera</taxon>
        <taxon>Heteroptera</taxon>
        <taxon>Panheteroptera</taxon>
        <taxon>Pentatomomorpha</taxon>
        <taxon>Pentatomoidea</taxon>
        <taxon>Pentatomidae</taxon>
        <taxon>Pentatominae</taxon>
        <taxon>Nezara</taxon>
    </lineage>
</organism>
<proteinExistence type="inferred from homology"/>
<evidence type="ECO:0000313" key="7">
    <source>
        <dbReference type="EMBL" id="CAH1408240.1"/>
    </source>
</evidence>
<protein>
    <recommendedName>
        <fullName evidence="6">Lipase domain-containing protein</fullName>
    </recommendedName>
</protein>
<evidence type="ECO:0000256" key="3">
    <source>
        <dbReference type="ARBA" id="ARBA00022525"/>
    </source>
</evidence>
<dbReference type="GO" id="GO:0017171">
    <property type="term" value="F:serine hydrolase activity"/>
    <property type="evidence" value="ECO:0007669"/>
    <property type="project" value="TreeGrafter"/>
</dbReference>
<feature type="signal peptide" evidence="5">
    <location>
        <begin position="1"/>
        <end position="23"/>
    </location>
</feature>
<feature type="domain" description="Lipase" evidence="6">
    <location>
        <begin position="47"/>
        <end position="313"/>
    </location>
</feature>
<comment type="subcellular location">
    <subcellularLocation>
        <location evidence="1">Secreted</location>
    </subcellularLocation>
</comment>
<dbReference type="PANTHER" id="PTHR11610">
    <property type="entry name" value="LIPASE"/>
    <property type="match status" value="1"/>
</dbReference>
<keyword evidence="3" id="KW-0964">Secreted</keyword>
<dbReference type="Proteomes" id="UP001152798">
    <property type="component" value="Chromosome 7"/>
</dbReference>
<dbReference type="SUPFAM" id="SSF53474">
    <property type="entry name" value="alpha/beta-Hydrolases"/>
    <property type="match status" value="1"/>
</dbReference>
<comment type="similarity">
    <text evidence="2 4">Belongs to the AB hydrolase superfamily. Lipase family.</text>
</comment>
<dbReference type="Gene3D" id="3.40.50.1820">
    <property type="entry name" value="alpha/beta hydrolase"/>
    <property type="match status" value="1"/>
</dbReference>
<dbReference type="InterPro" id="IPR000734">
    <property type="entry name" value="TAG_lipase"/>
</dbReference>
<dbReference type="GO" id="GO:0016298">
    <property type="term" value="F:lipase activity"/>
    <property type="evidence" value="ECO:0007669"/>
    <property type="project" value="InterPro"/>
</dbReference>
<evidence type="ECO:0000256" key="4">
    <source>
        <dbReference type="RuleBase" id="RU004262"/>
    </source>
</evidence>
<evidence type="ECO:0000256" key="1">
    <source>
        <dbReference type="ARBA" id="ARBA00004613"/>
    </source>
</evidence>
<reference evidence="7" key="1">
    <citation type="submission" date="2022-01" db="EMBL/GenBank/DDBJ databases">
        <authorList>
            <person name="King R."/>
        </authorList>
    </citation>
    <scope>NUCLEOTIDE SEQUENCE</scope>
</reference>
<dbReference type="EMBL" id="OV725083">
    <property type="protein sequence ID" value="CAH1408240.1"/>
    <property type="molecule type" value="Genomic_DNA"/>
</dbReference>
<evidence type="ECO:0000313" key="8">
    <source>
        <dbReference type="Proteomes" id="UP001152798"/>
    </source>
</evidence>
<dbReference type="AlphaFoldDB" id="A0A9P0HTX7"/>
<sequence>MFTAPAFASVLFVFAVHLQRTVSESEEIIVRGQKCPKVSGTCTGEWVSFQIYGRSYNDVGRPVHVANETSNITATGFNRDLATAILIHGFADSSRSFLMVDMKNELLRHSNMQVVLMDWSKLVPGGCYFTSVYNVQYAGRCLSDLILSMDLPSSGLHVIGFSLGGHVPALAADFLAPYKIPRITGLDPALPLFWGYFSQRRLRKDDGVFVDVIHTNAFVEGHFLPLGHVDFFVNGGIIQPGCGGSLLDKIGCSHARSPMYFNESINSEVGFWGCTAKYRNIESSCKPEEIKWLMGYHVDNNLRGIVILKTASNPPFALGKP</sequence>
<name>A0A9P0HTX7_NEZVI</name>
<dbReference type="Pfam" id="PF00151">
    <property type="entry name" value="Lipase"/>
    <property type="match status" value="1"/>
</dbReference>
<evidence type="ECO:0000256" key="5">
    <source>
        <dbReference type="SAM" id="SignalP"/>
    </source>
</evidence>